<name>A0A6I6GK39_9BACT</name>
<evidence type="ECO:0000313" key="9">
    <source>
        <dbReference type="Proteomes" id="UP000426027"/>
    </source>
</evidence>
<dbReference type="EMBL" id="CP046566">
    <property type="protein sequence ID" value="QGW28785.1"/>
    <property type="molecule type" value="Genomic_DNA"/>
</dbReference>
<dbReference type="KEGG" id="fls:GLV81_12340"/>
<reference evidence="8 9" key="1">
    <citation type="submission" date="2019-11" db="EMBL/GenBank/DDBJ databases">
        <authorList>
            <person name="Im W.T."/>
        </authorList>
    </citation>
    <scope>NUCLEOTIDE SEQUENCE [LARGE SCALE GENOMIC DNA]</scope>
    <source>
        <strain evidence="8 9">SB-02</strain>
    </source>
</reference>
<organism evidence="8 9">
    <name type="scientific">Phnomibacter ginsenosidimutans</name>
    <dbReference type="NCBI Taxonomy" id="2676868"/>
    <lineage>
        <taxon>Bacteria</taxon>
        <taxon>Pseudomonadati</taxon>
        <taxon>Bacteroidota</taxon>
        <taxon>Chitinophagia</taxon>
        <taxon>Chitinophagales</taxon>
        <taxon>Chitinophagaceae</taxon>
        <taxon>Phnomibacter</taxon>
    </lineage>
</organism>
<dbReference type="RefSeq" id="WP_157479138.1">
    <property type="nucleotide sequence ID" value="NZ_CP046566.1"/>
</dbReference>
<accession>A0A6I6GK39</accession>
<dbReference type="GO" id="GO:0005886">
    <property type="term" value="C:plasma membrane"/>
    <property type="evidence" value="ECO:0007669"/>
    <property type="project" value="UniProtKB-SubCell"/>
</dbReference>
<evidence type="ECO:0000256" key="3">
    <source>
        <dbReference type="ARBA" id="ARBA00022692"/>
    </source>
</evidence>
<evidence type="ECO:0000313" key="8">
    <source>
        <dbReference type="EMBL" id="QGW28785.1"/>
    </source>
</evidence>
<sequence>MASSAKNNISQAKIDLGNQESSKFDVLKLAAKAVSILPWYILSVIFCLLAAYVYLEFASPVYNAYSVVMIRDRRVSGDEQKVLSSLNLGSSDRSIENEQDVLKSLTLMTRVVDSLKLDLQFHIEGRIRKLMLYGKAAPFIVDYYQPGDHENGNVFFGEKKVRINKTKLCN</sequence>
<keyword evidence="9" id="KW-1185">Reference proteome</keyword>
<dbReference type="InterPro" id="IPR003856">
    <property type="entry name" value="LPS_length_determ_N"/>
</dbReference>
<gene>
    <name evidence="8" type="ORF">GLV81_12340</name>
</gene>
<feature type="domain" description="Polysaccharide chain length determinant N-terminal" evidence="7">
    <location>
        <begin position="26"/>
        <end position="115"/>
    </location>
</feature>
<evidence type="ECO:0000256" key="5">
    <source>
        <dbReference type="ARBA" id="ARBA00023136"/>
    </source>
</evidence>
<evidence type="ECO:0000256" key="4">
    <source>
        <dbReference type="ARBA" id="ARBA00022989"/>
    </source>
</evidence>
<keyword evidence="5 6" id="KW-0472">Membrane</keyword>
<protein>
    <recommendedName>
        <fullName evidence="7">Polysaccharide chain length determinant N-terminal domain-containing protein</fullName>
    </recommendedName>
</protein>
<keyword evidence="4 6" id="KW-1133">Transmembrane helix</keyword>
<dbReference type="Proteomes" id="UP000426027">
    <property type="component" value="Chromosome"/>
</dbReference>
<evidence type="ECO:0000256" key="6">
    <source>
        <dbReference type="SAM" id="Phobius"/>
    </source>
</evidence>
<evidence type="ECO:0000259" key="7">
    <source>
        <dbReference type="Pfam" id="PF02706"/>
    </source>
</evidence>
<feature type="transmembrane region" description="Helical" evidence="6">
    <location>
        <begin position="36"/>
        <end position="55"/>
    </location>
</feature>
<proteinExistence type="predicted"/>
<dbReference type="Pfam" id="PF02706">
    <property type="entry name" value="Wzz"/>
    <property type="match status" value="1"/>
</dbReference>
<comment type="subcellular location">
    <subcellularLocation>
        <location evidence="1">Cell membrane</location>
        <topology evidence="1">Multi-pass membrane protein</topology>
    </subcellularLocation>
</comment>
<evidence type="ECO:0000256" key="1">
    <source>
        <dbReference type="ARBA" id="ARBA00004651"/>
    </source>
</evidence>
<keyword evidence="2" id="KW-1003">Cell membrane</keyword>
<keyword evidence="3 6" id="KW-0812">Transmembrane</keyword>
<dbReference type="AlphaFoldDB" id="A0A6I6GK39"/>
<evidence type="ECO:0000256" key="2">
    <source>
        <dbReference type="ARBA" id="ARBA00022475"/>
    </source>
</evidence>